<dbReference type="InterPro" id="IPR052196">
    <property type="entry name" value="Bact_Kbp"/>
</dbReference>
<keyword evidence="1" id="KW-0732">Signal</keyword>
<name>A0ABU5VP92_9BACT</name>
<dbReference type="InterPro" id="IPR018392">
    <property type="entry name" value="LysM"/>
</dbReference>
<comment type="caution">
    <text evidence="3">The sequence shown here is derived from an EMBL/GenBank/DDBJ whole genome shotgun (WGS) entry which is preliminary data.</text>
</comment>
<evidence type="ECO:0000313" key="4">
    <source>
        <dbReference type="Proteomes" id="UP001302274"/>
    </source>
</evidence>
<evidence type="ECO:0000259" key="2">
    <source>
        <dbReference type="PROSITE" id="PS51782"/>
    </source>
</evidence>
<dbReference type="PROSITE" id="PS51257">
    <property type="entry name" value="PROKAR_LIPOPROTEIN"/>
    <property type="match status" value="1"/>
</dbReference>
<evidence type="ECO:0000256" key="1">
    <source>
        <dbReference type="SAM" id="SignalP"/>
    </source>
</evidence>
<gene>
    <name evidence="3" type="ORF">SHI21_01505</name>
</gene>
<dbReference type="Proteomes" id="UP001302274">
    <property type="component" value="Unassembled WGS sequence"/>
</dbReference>
<dbReference type="CDD" id="cd00118">
    <property type="entry name" value="LysM"/>
    <property type="match status" value="1"/>
</dbReference>
<dbReference type="PANTHER" id="PTHR34700">
    <property type="entry name" value="POTASSIUM BINDING PROTEIN KBP"/>
    <property type="match status" value="1"/>
</dbReference>
<accession>A0ABU5VP92</accession>
<dbReference type="PANTHER" id="PTHR34700:SF4">
    <property type="entry name" value="PHAGE-LIKE ELEMENT PBSX PROTEIN XKDP"/>
    <property type="match status" value="1"/>
</dbReference>
<proteinExistence type="predicted"/>
<protein>
    <recommendedName>
        <fullName evidence="2">LysM domain-containing protein</fullName>
    </recommendedName>
</protein>
<organism evidence="3 4">
    <name type="scientific">Bacteriovorax antarcticus</name>
    <dbReference type="NCBI Taxonomy" id="3088717"/>
    <lineage>
        <taxon>Bacteria</taxon>
        <taxon>Pseudomonadati</taxon>
        <taxon>Bdellovibrionota</taxon>
        <taxon>Bacteriovoracia</taxon>
        <taxon>Bacteriovoracales</taxon>
        <taxon>Bacteriovoracaceae</taxon>
        <taxon>Bacteriovorax</taxon>
    </lineage>
</organism>
<dbReference type="Gene3D" id="3.10.350.10">
    <property type="entry name" value="LysM domain"/>
    <property type="match status" value="2"/>
</dbReference>
<feature type="domain" description="LysM" evidence="2">
    <location>
        <begin position="191"/>
        <end position="240"/>
    </location>
</feature>
<dbReference type="PROSITE" id="PS51782">
    <property type="entry name" value="LYSM"/>
    <property type="match status" value="1"/>
</dbReference>
<feature type="signal peptide" evidence="1">
    <location>
        <begin position="1"/>
        <end position="19"/>
    </location>
</feature>
<feature type="chain" id="PRO_5045529934" description="LysM domain-containing protein" evidence="1">
    <location>
        <begin position="20"/>
        <end position="251"/>
    </location>
</feature>
<reference evidence="3 4" key="1">
    <citation type="submission" date="2023-11" db="EMBL/GenBank/DDBJ databases">
        <title>A Novel Polar Bacteriovorax (B. antarcticus) Isolated from the Biocrust in Antarctica.</title>
        <authorList>
            <person name="Mun W."/>
            <person name="Choi S.Y."/>
            <person name="Mitchell R.J."/>
        </authorList>
    </citation>
    <scope>NUCLEOTIDE SEQUENCE [LARGE SCALE GENOMIC DNA]</scope>
    <source>
        <strain evidence="3 4">PP10</strain>
    </source>
</reference>
<dbReference type="Pfam" id="PF01476">
    <property type="entry name" value="LysM"/>
    <property type="match status" value="1"/>
</dbReference>
<sequence>MKIVTLLALILTLSSCSFSDSNKEEVAVSHDDLEFAVDTIADQPDNQEFKVEEEKVAETIIPDEYQAPPVQEEVAMTAPQEPTFEEFKPEAKVEDFIAEAPMPVVEKTKEAPARIKIVEEAVPTSSSYGPMENYKVQKGDTMMMIAFKIYGDYRKWKDIKEWNKDVKKVGEGVELKYMVPEQRFGWQPSGLPYLIKTADTLGTISKDKYGTTKKWKSIYENNRPLIRNPNLIFAGFTIYYQPARSLASEPK</sequence>
<dbReference type="InterPro" id="IPR036779">
    <property type="entry name" value="LysM_dom_sf"/>
</dbReference>
<keyword evidence="4" id="KW-1185">Reference proteome</keyword>
<dbReference type="RefSeq" id="WP_323574352.1">
    <property type="nucleotide sequence ID" value="NZ_JAYGJQ010000001.1"/>
</dbReference>
<dbReference type="EMBL" id="JAYGJQ010000001">
    <property type="protein sequence ID" value="MEA9354858.1"/>
    <property type="molecule type" value="Genomic_DNA"/>
</dbReference>
<evidence type="ECO:0000313" key="3">
    <source>
        <dbReference type="EMBL" id="MEA9354858.1"/>
    </source>
</evidence>